<dbReference type="InterPro" id="IPR010610">
    <property type="entry name" value="EryCIII-like_C"/>
</dbReference>
<sequence length="425" mass="45967">MKSTPSETSLSSGKKENTLSILIHTFNLTGHVLPMQAIAKALVARGHRVVWTTATGQEARVLASGAEFIATNKVDFCDLGLQSAVTYNECIRALVDGRLLAQVTDFRRVLNSADLRVDCLLADAFPMGAAAMFDLGEVPMWATVGVVPMYTPQSVPKPTSTVGTIISTPEHLLPSINAQRKQLGLLDTEAKSLHYSPFLHLQASCASLEFDKNIPETTHYVGPLIAPRDQSTFTVEQSWWLEVVGHPCMVVVTQGTYAVNPSLLQVPTIEALCNEKDLLLIVLSPLAEDIREQSIMKGVCLDSVRLATWMPYDLILPQCRLFITNGGYGSVTQALSFGVPLVCAGTTEDKKDTAARVVAAGAGIDLATDTPTRDQIKAAVRSILYDKSYKKNAQKVQVELNVLGGSEKACDLLVEAIAKNARSNQ</sequence>
<name>A0A1E1LQ79_9HELO</name>
<dbReference type="CDD" id="cd03784">
    <property type="entry name" value="GT1_Gtf-like"/>
    <property type="match status" value="1"/>
</dbReference>
<keyword evidence="4" id="KW-1185">Reference proteome</keyword>
<dbReference type="Pfam" id="PF06722">
    <property type="entry name" value="EryCIII-like_C"/>
    <property type="match status" value="1"/>
</dbReference>
<proteinExistence type="predicted"/>
<keyword evidence="1" id="KW-0808">Transferase</keyword>
<accession>A0A1E1LQ79</accession>
<dbReference type="GO" id="GO:0016758">
    <property type="term" value="F:hexosyltransferase activity"/>
    <property type="evidence" value="ECO:0007669"/>
    <property type="project" value="UniProtKB-ARBA"/>
</dbReference>
<reference evidence="4" key="1">
    <citation type="submission" date="2016-03" db="EMBL/GenBank/DDBJ databases">
        <authorList>
            <person name="Guldener U."/>
        </authorList>
    </citation>
    <scope>NUCLEOTIDE SEQUENCE [LARGE SCALE GENOMIC DNA]</scope>
    <source>
        <strain evidence="4">04CH-RAC-A.6.1</strain>
    </source>
</reference>
<dbReference type="InterPro" id="IPR002213">
    <property type="entry name" value="UDP_glucos_trans"/>
</dbReference>
<protein>
    <recommendedName>
        <fullName evidence="2">Erythromycin biosynthesis protein CIII-like C-terminal domain-containing protein</fullName>
    </recommendedName>
</protein>
<organism evidence="3 4">
    <name type="scientific">Rhynchosporium agropyri</name>
    <dbReference type="NCBI Taxonomy" id="914238"/>
    <lineage>
        <taxon>Eukaryota</taxon>
        <taxon>Fungi</taxon>
        <taxon>Dikarya</taxon>
        <taxon>Ascomycota</taxon>
        <taxon>Pezizomycotina</taxon>
        <taxon>Leotiomycetes</taxon>
        <taxon>Helotiales</taxon>
        <taxon>Ploettnerulaceae</taxon>
        <taxon>Rhynchosporium</taxon>
    </lineage>
</organism>
<evidence type="ECO:0000259" key="2">
    <source>
        <dbReference type="Pfam" id="PF06722"/>
    </source>
</evidence>
<dbReference type="GO" id="GO:0008194">
    <property type="term" value="F:UDP-glycosyltransferase activity"/>
    <property type="evidence" value="ECO:0007669"/>
    <property type="project" value="InterPro"/>
</dbReference>
<dbReference type="InterPro" id="IPR050426">
    <property type="entry name" value="Glycosyltransferase_28"/>
</dbReference>
<evidence type="ECO:0000313" key="4">
    <source>
        <dbReference type="Proteomes" id="UP000178912"/>
    </source>
</evidence>
<gene>
    <name evidence="3" type="ORF">RAG0_16378</name>
</gene>
<dbReference type="Proteomes" id="UP000178912">
    <property type="component" value="Unassembled WGS sequence"/>
</dbReference>
<feature type="domain" description="Erythromycin biosynthesis protein CIII-like C-terminal" evidence="2">
    <location>
        <begin position="302"/>
        <end position="399"/>
    </location>
</feature>
<dbReference type="SUPFAM" id="SSF53756">
    <property type="entry name" value="UDP-Glycosyltransferase/glycogen phosphorylase"/>
    <property type="match status" value="1"/>
</dbReference>
<evidence type="ECO:0000256" key="1">
    <source>
        <dbReference type="ARBA" id="ARBA00022679"/>
    </source>
</evidence>
<dbReference type="PANTHER" id="PTHR48050">
    <property type="entry name" value="STEROL 3-BETA-GLUCOSYLTRANSFERASE"/>
    <property type="match status" value="1"/>
</dbReference>
<evidence type="ECO:0000313" key="3">
    <source>
        <dbReference type="EMBL" id="CZT12620.1"/>
    </source>
</evidence>
<dbReference type="AlphaFoldDB" id="A0A1E1LQ79"/>
<dbReference type="Gene3D" id="3.40.50.2000">
    <property type="entry name" value="Glycogen Phosphorylase B"/>
    <property type="match status" value="2"/>
</dbReference>
<dbReference type="OrthoDB" id="5835829at2759"/>
<dbReference type="EMBL" id="FJUX01000165">
    <property type="protein sequence ID" value="CZT12620.1"/>
    <property type="molecule type" value="Genomic_DNA"/>
</dbReference>
<dbReference type="PANTHER" id="PTHR48050:SF13">
    <property type="entry name" value="STEROL 3-BETA-GLUCOSYLTRANSFERASE UGT80A2"/>
    <property type="match status" value="1"/>
</dbReference>